<dbReference type="InterPro" id="IPR011032">
    <property type="entry name" value="GroES-like_sf"/>
</dbReference>
<feature type="domain" description="Enoyl reductase (ER)" evidence="8">
    <location>
        <begin position="15"/>
        <end position="326"/>
    </location>
</feature>
<dbReference type="PANTHER" id="PTHR43205">
    <property type="entry name" value="PROSTAGLANDIN REDUCTASE"/>
    <property type="match status" value="1"/>
</dbReference>
<evidence type="ECO:0000256" key="5">
    <source>
        <dbReference type="ARBA" id="ARBA00047878"/>
    </source>
</evidence>
<evidence type="ECO:0000259" key="8">
    <source>
        <dbReference type="SMART" id="SM00829"/>
    </source>
</evidence>
<evidence type="ECO:0000313" key="9">
    <source>
        <dbReference type="Proteomes" id="UP000694888"/>
    </source>
</evidence>
<dbReference type="SMART" id="SM00829">
    <property type="entry name" value="PKS_ER"/>
    <property type="match status" value="1"/>
</dbReference>
<evidence type="ECO:0000256" key="3">
    <source>
        <dbReference type="ARBA" id="ARBA00023002"/>
    </source>
</evidence>
<evidence type="ECO:0000256" key="6">
    <source>
        <dbReference type="ARBA" id="ARBA00048290"/>
    </source>
</evidence>
<dbReference type="SUPFAM" id="SSF50129">
    <property type="entry name" value="GroES-like"/>
    <property type="match status" value="2"/>
</dbReference>
<dbReference type="PANTHER" id="PTHR43205:SF7">
    <property type="entry name" value="PROSTAGLANDIN REDUCTASE 1"/>
    <property type="match status" value="1"/>
</dbReference>
<sequence>MVVAKVWKTEKPFEGTPQLSDFKLVEEKLADTLKEDEILIEAVYFTVDPYIRVLELPTGLPAEQVARIVDSKAKDFPKGSLVLAHVGWRSHAIINVKEPMNLGYKPAIVPQVAGLSPSLWLGIIGMPGVTAYMAFLERCDPKPGDVVVVSAASGAVGSVVGQLAFSKGCTVIGSAGSKEKCEWLKSLGFHHVFNYKEITPVDALKKYAPEGVDIYYDNVGGEFTEAVLNSLRPNARVLICGQIADYNRKRDEVPNPYVKILMAEAKVQGFLIFKHLDDFPRVRKELTALVQQKKLQPKETVTNGFQNMPQAFLDLFKGANFGKAIIKV</sequence>
<protein>
    <recommendedName>
        <fullName evidence="4">15-oxoprostaglandin 13-reductase</fullName>
        <ecNumber evidence="2">1.3.1.48</ecNumber>
    </recommendedName>
    <alternativeName>
        <fullName evidence="4">15-oxoprostaglandin 13-reductase</fullName>
    </alternativeName>
</protein>
<dbReference type="InterPro" id="IPR036291">
    <property type="entry name" value="NAD(P)-bd_dom_sf"/>
</dbReference>
<proteinExistence type="inferred from homology"/>
<evidence type="ECO:0000256" key="4">
    <source>
        <dbReference type="ARBA" id="ARBA00033119"/>
    </source>
</evidence>
<comment type="catalytic activity">
    <reaction evidence="6">
        <text>13,14-dihydro-15-oxo-PGF2alpha + NADP(+) = 15-oxoprostaglandin F2alpha + NADPH + H(+)</text>
        <dbReference type="Rhea" id="RHEA:50588"/>
        <dbReference type="ChEBI" id="CHEBI:15378"/>
        <dbReference type="ChEBI" id="CHEBI:57783"/>
        <dbReference type="ChEBI" id="CHEBI:58349"/>
        <dbReference type="ChEBI" id="CHEBI:133374"/>
        <dbReference type="ChEBI" id="CHEBI:133409"/>
    </reaction>
    <physiologicalReaction direction="right-to-left" evidence="6">
        <dbReference type="Rhea" id="RHEA:50590"/>
    </physiologicalReaction>
</comment>
<accession>A0ABM0JVA7</accession>
<gene>
    <name evidence="10" type="primary">LOC101846365</name>
</gene>
<dbReference type="InterPro" id="IPR045010">
    <property type="entry name" value="MDR_fam"/>
</dbReference>
<organism evidence="9 10">
    <name type="scientific">Aplysia californica</name>
    <name type="common">California sea hare</name>
    <dbReference type="NCBI Taxonomy" id="6500"/>
    <lineage>
        <taxon>Eukaryota</taxon>
        <taxon>Metazoa</taxon>
        <taxon>Spiralia</taxon>
        <taxon>Lophotrochozoa</taxon>
        <taxon>Mollusca</taxon>
        <taxon>Gastropoda</taxon>
        <taxon>Heterobranchia</taxon>
        <taxon>Euthyneura</taxon>
        <taxon>Tectipleura</taxon>
        <taxon>Aplysiida</taxon>
        <taxon>Aplysioidea</taxon>
        <taxon>Aplysiidae</taxon>
        <taxon>Aplysia</taxon>
    </lineage>
</organism>
<dbReference type="Proteomes" id="UP000694888">
    <property type="component" value="Unplaced"/>
</dbReference>
<evidence type="ECO:0000256" key="7">
    <source>
        <dbReference type="ARBA" id="ARBA00049070"/>
    </source>
</evidence>
<keyword evidence="3" id="KW-0560">Oxidoreductase</keyword>
<dbReference type="Gene3D" id="3.90.180.10">
    <property type="entry name" value="Medium-chain alcohol dehydrogenases, catalytic domain"/>
    <property type="match status" value="1"/>
</dbReference>
<evidence type="ECO:0000256" key="2">
    <source>
        <dbReference type="ARBA" id="ARBA00011981"/>
    </source>
</evidence>
<dbReference type="Pfam" id="PF16884">
    <property type="entry name" value="ADH_N_2"/>
    <property type="match status" value="1"/>
</dbReference>
<dbReference type="SUPFAM" id="SSF51735">
    <property type="entry name" value="NAD(P)-binding Rossmann-fold domains"/>
    <property type="match status" value="1"/>
</dbReference>
<dbReference type="GeneID" id="101846365"/>
<comment type="catalytic activity">
    <reaction evidence="7">
        <text>13,14-dihydro-15-oxo-prostaglandin E1 + NADP(+) = 15-oxoprostaglandin E1 + NADPH + H(+)</text>
        <dbReference type="Rhea" id="RHEA:50584"/>
        <dbReference type="ChEBI" id="CHEBI:15378"/>
        <dbReference type="ChEBI" id="CHEBI:57401"/>
        <dbReference type="ChEBI" id="CHEBI:57783"/>
        <dbReference type="ChEBI" id="CHEBI:58349"/>
        <dbReference type="ChEBI" id="CHEBI:133408"/>
    </reaction>
    <physiologicalReaction direction="right-to-left" evidence="7">
        <dbReference type="Rhea" id="RHEA:50586"/>
    </physiologicalReaction>
</comment>
<evidence type="ECO:0000313" key="10">
    <source>
        <dbReference type="RefSeq" id="XP_005102363.1"/>
    </source>
</evidence>
<dbReference type="InterPro" id="IPR020843">
    <property type="entry name" value="ER"/>
</dbReference>
<reference evidence="10" key="1">
    <citation type="submission" date="2025-08" db="UniProtKB">
        <authorList>
            <consortium name="RefSeq"/>
        </authorList>
    </citation>
    <scope>IDENTIFICATION</scope>
</reference>
<comment type="catalytic activity">
    <reaction evidence="5">
        <text>13,14-dihydro-15-oxo-prostaglandin F1alpha + NADP(+) = 15-oxoprostaglandin F1alpha + NADPH + H(+)</text>
        <dbReference type="Rhea" id="RHEA:50592"/>
        <dbReference type="ChEBI" id="CHEBI:15378"/>
        <dbReference type="ChEBI" id="CHEBI:57783"/>
        <dbReference type="ChEBI" id="CHEBI:58349"/>
        <dbReference type="ChEBI" id="CHEBI:79072"/>
        <dbReference type="ChEBI" id="CHEBI:133411"/>
    </reaction>
    <physiologicalReaction direction="right-to-left" evidence="5">
        <dbReference type="Rhea" id="RHEA:50594"/>
    </physiologicalReaction>
</comment>
<dbReference type="InterPro" id="IPR041694">
    <property type="entry name" value="ADH_N_2"/>
</dbReference>
<comment type="similarity">
    <text evidence="1">Belongs to the NADP-dependent oxidoreductase L4BD family.</text>
</comment>
<keyword evidence="9" id="KW-1185">Reference proteome</keyword>
<dbReference type="EC" id="1.3.1.48" evidence="2"/>
<dbReference type="Gene3D" id="3.40.50.720">
    <property type="entry name" value="NAD(P)-binding Rossmann-like Domain"/>
    <property type="match status" value="1"/>
</dbReference>
<evidence type="ECO:0000256" key="1">
    <source>
        <dbReference type="ARBA" id="ARBA00010460"/>
    </source>
</evidence>
<dbReference type="Pfam" id="PF00107">
    <property type="entry name" value="ADH_zinc_N"/>
    <property type="match status" value="1"/>
</dbReference>
<name>A0ABM0JVA7_APLCA</name>
<dbReference type="InterPro" id="IPR013149">
    <property type="entry name" value="ADH-like_C"/>
</dbReference>
<dbReference type="RefSeq" id="XP_005102363.1">
    <property type="nucleotide sequence ID" value="XM_005102306.2"/>
</dbReference>